<sequence length="248" mass="27177">MINRQRDHLLILDAKRTCGGAHSHTAATTYKRGSPSSGGPHSPSPSQFCAFTFFPRSSLFRAQFTMHFTALAALTLAALASVNAAPAKRQSTPMIPSEAAIYFERTPEVAARAGAEGATGAFLIKNGLVYQYSTAPASDEQQTTPEQYTVDPIYAATMDDMIVRLKYKGKMCRKRAAVYLDCTDLDVSQPEFLFRAKYRTEQDKWELLGGFTSFSTLDTQDASVFQLSADTRHSAGWTAYLDATVVEA</sequence>
<dbReference type="InParanoid" id="A0A165LIG6"/>
<reference evidence="1 2" key="1">
    <citation type="journal article" date="2016" name="Mol. Biol. Evol.">
        <title>Comparative Genomics of Early-Diverging Mushroom-Forming Fungi Provides Insights into the Origins of Lignocellulose Decay Capabilities.</title>
        <authorList>
            <person name="Nagy L.G."/>
            <person name="Riley R."/>
            <person name="Tritt A."/>
            <person name="Adam C."/>
            <person name="Daum C."/>
            <person name="Floudas D."/>
            <person name="Sun H."/>
            <person name="Yadav J.S."/>
            <person name="Pangilinan J."/>
            <person name="Larsson K.H."/>
            <person name="Matsuura K."/>
            <person name="Barry K."/>
            <person name="Labutti K."/>
            <person name="Kuo R."/>
            <person name="Ohm R.A."/>
            <person name="Bhattacharya S.S."/>
            <person name="Shirouzu T."/>
            <person name="Yoshinaga Y."/>
            <person name="Martin F.M."/>
            <person name="Grigoriev I.V."/>
            <person name="Hibbett D.S."/>
        </authorList>
    </citation>
    <scope>NUCLEOTIDE SEQUENCE [LARGE SCALE GENOMIC DNA]</scope>
    <source>
        <strain evidence="1 2">HHB12029</strain>
    </source>
</reference>
<gene>
    <name evidence="1" type="ORF">EXIGLDRAFT_746919</name>
</gene>
<proteinExistence type="predicted"/>
<dbReference type="AlphaFoldDB" id="A0A165LIG6"/>
<dbReference type="Proteomes" id="UP000077266">
    <property type="component" value="Unassembled WGS sequence"/>
</dbReference>
<evidence type="ECO:0000313" key="2">
    <source>
        <dbReference type="Proteomes" id="UP000077266"/>
    </source>
</evidence>
<organism evidence="1 2">
    <name type="scientific">Exidia glandulosa HHB12029</name>
    <dbReference type="NCBI Taxonomy" id="1314781"/>
    <lineage>
        <taxon>Eukaryota</taxon>
        <taxon>Fungi</taxon>
        <taxon>Dikarya</taxon>
        <taxon>Basidiomycota</taxon>
        <taxon>Agaricomycotina</taxon>
        <taxon>Agaricomycetes</taxon>
        <taxon>Auriculariales</taxon>
        <taxon>Exidiaceae</taxon>
        <taxon>Exidia</taxon>
    </lineage>
</organism>
<name>A0A165LIG6_EXIGL</name>
<dbReference type="EMBL" id="KV425925">
    <property type="protein sequence ID" value="KZV97886.1"/>
    <property type="molecule type" value="Genomic_DNA"/>
</dbReference>
<accession>A0A165LIG6</accession>
<keyword evidence="2" id="KW-1185">Reference proteome</keyword>
<protein>
    <submittedName>
        <fullName evidence="1">Uncharacterized protein</fullName>
    </submittedName>
</protein>
<evidence type="ECO:0000313" key="1">
    <source>
        <dbReference type="EMBL" id="KZV97886.1"/>
    </source>
</evidence>